<dbReference type="InterPro" id="IPR007461">
    <property type="entry name" value="Ysc84_actin-binding"/>
</dbReference>
<dbReference type="Pfam" id="PF04366">
    <property type="entry name" value="Ysc84"/>
    <property type="match status" value="1"/>
</dbReference>
<dbReference type="AlphaFoldDB" id="A0AAJ4VWJ6"/>
<dbReference type="Proteomes" id="UP000236649">
    <property type="component" value="Chromosome 2"/>
</dbReference>
<keyword evidence="5" id="KW-1185">Reference proteome</keyword>
<dbReference type="KEGG" id="phs:C2L64_27120"/>
<dbReference type="PROSITE" id="PS51257">
    <property type="entry name" value="PROKAR_LIPOPROTEIN"/>
    <property type="match status" value="1"/>
</dbReference>
<dbReference type="RefSeq" id="WP_007590262.1">
    <property type="nucleotide sequence ID" value="NZ_AKAU01000224.1"/>
</dbReference>
<evidence type="ECO:0000313" key="3">
    <source>
        <dbReference type="EMBL" id="AUT71906.1"/>
    </source>
</evidence>
<evidence type="ECO:0000313" key="6">
    <source>
        <dbReference type="Proteomes" id="UP000236649"/>
    </source>
</evidence>
<evidence type="ECO:0000256" key="1">
    <source>
        <dbReference type="SAM" id="SignalP"/>
    </source>
</evidence>
<dbReference type="CDD" id="cd11524">
    <property type="entry name" value="SYLF"/>
    <property type="match status" value="1"/>
</dbReference>
<dbReference type="Proteomes" id="UP000004980">
    <property type="component" value="Unassembled WGS sequence"/>
</dbReference>
<feature type="chain" id="PRO_5042500860" evidence="1">
    <location>
        <begin position="20"/>
        <end position="195"/>
    </location>
</feature>
<reference evidence="4 5" key="1">
    <citation type="journal article" date="2012" name="J. Bacteriol.">
        <title>Draft Genome Sequence of the Soil Bacterium Burkholderia terrae Strain BS001, Which Interacts with Fungal Surface Structures.</title>
        <authorList>
            <person name="Nazir R."/>
            <person name="Hansen M.A."/>
            <person name="Sorensen S."/>
            <person name="van Elsas J.D."/>
        </authorList>
    </citation>
    <scope>NUCLEOTIDE SEQUENCE [LARGE SCALE GENOMIC DNA]</scope>
    <source>
        <strain evidence="4 5">BS001</strain>
    </source>
</reference>
<evidence type="ECO:0000313" key="5">
    <source>
        <dbReference type="Proteomes" id="UP000004980"/>
    </source>
</evidence>
<proteinExistence type="predicted"/>
<feature type="domain" description="Ysc84 actin-binding" evidence="2">
    <location>
        <begin position="108"/>
        <end position="193"/>
    </location>
</feature>
<keyword evidence="1" id="KW-0732">Signal</keyword>
<feature type="signal peptide" evidence="1">
    <location>
        <begin position="1"/>
        <end position="19"/>
    </location>
</feature>
<evidence type="ECO:0000313" key="4">
    <source>
        <dbReference type="EMBL" id="EIM95859.1"/>
    </source>
</evidence>
<dbReference type="EMBL" id="CP026106">
    <property type="protein sequence ID" value="AUT71906.1"/>
    <property type="molecule type" value="Genomic_DNA"/>
</dbReference>
<dbReference type="EMBL" id="AKAU01000224">
    <property type="protein sequence ID" value="EIM95859.1"/>
    <property type="molecule type" value="Genomic_DNA"/>
</dbReference>
<sequence>MFKLVRLMAMIPVLLAAVACSSMDSSSSGSGSSSASGSARPDLEQKARDAYRTLIEKTPKAGELATKATAVLVFPDIVKAGFLVGAQEGNGVMFGPDGKVMGYYNVTALSYGLQAGAQTFHQAFFLMTPAALSYLNSSDGWSVGMGPSVVVVDEGKAKSMTTTTLQSDVYAFIYGQEGLMAGLGVQGQKITKTKP</sequence>
<gene>
    <name evidence="3" type="ORF">C2L64_27120</name>
    <name evidence="4" type="ORF">WQE_37147</name>
</gene>
<accession>A0AAJ4VWJ6</accession>
<organism evidence="3 6">
    <name type="scientific">Paraburkholderia hospita</name>
    <dbReference type="NCBI Taxonomy" id="169430"/>
    <lineage>
        <taxon>Bacteria</taxon>
        <taxon>Pseudomonadati</taxon>
        <taxon>Pseudomonadota</taxon>
        <taxon>Betaproteobacteria</taxon>
        <taxon>Burkholderiales</taxon>
        <taxon>Burkholderiaceae</taxon>
        <taxon>Paraburkholderia</taxon>
    </lineage>
</organism>
<reference evidence="3 6" key="2">
    <citation type="submission" date="2018-01" db="EMBL/GenBank/DDBJ databases">
        <title>Species boundaries and ecological features among Paraburkholderia terrae DSMZ17804T, P. hospita DSMZ17164T and P. caribensis DSMZ13236T.</title>
        <authorList>
            <person name="Pratama A.A."/>
        </authorList>
    </citation>
    <scope>NUCLEOTIDE SEQUENCE [LARGE SCALE GENOMIC DNA]</scope>
    <source>
        <strain evidence="3 6">DSM 17164</strain>
    </source>
</reference>
<protein>
    <submittedName>
        <fullName evidence="4">Twin-arginine translocation pathway signal 2</fullName>
    </submittedName>
    <submittedName>
        <fullName evidence="3">Twin-arginine translocation pathway signal protein</fullName>
    </submittedName>
</protein>
<name>A0AAJ4VWJ6_9BURK</name>
<evidence type="ECO:0000259" key="2">
    <source>
        <dbReference type="Pfam" id="PF04366"/>
    </source>
</evidence>
<dbReference type="GeneID" id="55531983"/>